<name>A0A0X3Q485_SCHSO</name>
<proteinExistence type="predicted"/>
<dbReference type="EMBL" id="GEEE01004434">
    <property type="protein sequence ID" value="JAP58791.1"/>
    <property type="molecule type" value="Transcribed_RNA"/>
</dbReference>
<reference evidence="1" key="1">
    <citation type="submission" date="2016-01" db="EMBL/GenBank/DDBJ databases">
        <title>Reference transcriptome for the parasite Schistocephalus solidus: insights into the molecular evolution of parasitism.</title>
        <authorList>
            <person name="Hebert F.O."/>
            <person name="Grambauer S."/>
            <person name="Barber I."/>
            <person name="Landry C.R."/>
            <person name="Aubin-Horth N."/>
        </authorList>
    </citation>
    <scope>NUCLEOTIDE SEQUENCE</scope>
</reference>
<sequence>MDSSQPGDDFSKMILRFFHILQLITTLKSQQFSHSNLRQFCDFFDCVSECMKKVDAAQRISLDNFIFSLRALFPLLDESFFNSKTLENGAGFLEEIIEDHIGLQHTLASTSKSTSDRTACAPFFLDCLSPVLKLKNLPKAGAAEFLDCWFLLDPTSMLFFCLEQLQFGDPSISDRVISWLDVASSKNAEIFFDLVDLGPSRTRNICISCPKFSDFICRTLQSVHLVLELSNKKQKRILELTRLLTNCGLLRTRAP</sequence>
<protein>
    <submittedName>
        <fullName evidence="1">Uncharacterized protein</fullName>
    </submittedName>
</protein>
<dbReference type="AlphaFoldDB" id="A0A0X3Q485"/>
<gene>
    <name evidence="1" type="ORF">TR165582</name>
</gene>
<evidence type="ECO:0000313" key="1">
    <source>
        <dbReference type="EMBL" id="JAP58791.1"/>
    </source>
</evidence>
<organism evidence="1">
    <name type="scientific">Schistocephalus solidus</name>
    <name type="common">Tapeworm</name>
    <dbReference type="NCBI Taxonomy" id="70667"/>
    <lineage>
        <taxon>Eukaryota</taxon>
        <taxon>Metazoa</taxon>
        <taxon>Spiralia</taxon>
        <taxon>Lophotrochozoa</taxon>
        <taxon>Platyhelminthes</taxon>
        <taxon>Cestoda</taxon>
        <taxon>Eucestoda</taxon>
        <taxon>Diphyllobothriidea</taxon>
        <taxon>Diphyllobothriidae</taxon>
        <taxon>Schistocephalus</taxon>
    </lineage>
</organism>
<accession>A0A0X3Q485</accession>